<reference evidence="2 3" key="1">
    <citation type="submission" date="2018-08" db="EMBL/GenBank/DDBJ databases">
        <title>Mucilaginibacter terrae sp. nov., isolated from manganese diggings.</title>
        <authorList>
            <person name="Huang Y."/>
            <person name="Zhou Z."/>
        </authorList>
    </citation>
    <scope>NUCLEOTIDE SEQUENCE [LARGE SCALE GENOMIC DNA]</scope>
    <source>
        <strain evidence="2 3">ZH6</strain>
    </source>
</reference>
<comment type="caution">
    <text evidence="2">The sequence shown here is derived from an EMBL/GenBank/DDBJ whole genome shotgun (WGS) entry which is preliminary data.</text>
</comment>
<organism evidence="2 3">
    <name type="scientific">Mucilaginibacter terrenus</name>
    <dbReference type="NCBI Taxonomy" id="2482727"/>
    <lineage>
        <taxon>Bacteria</taxon>
        <taxon>Pseudomonadati</taxon>
        <taxon>Bacteroidota</taxon>
        <taxon>Sphingobacteriia</taxon>
        <taxon>Sphingobacteriales</taxon>
        <taxon>Sphingobacteriaceae</taxon>
        <taxon>Mucilaginibacter</taxon>
    </lineage>
</organism>
<accession>A0A3E2NVR2</accession>
<evidence type="ECO:0000259" key="1">
    <source>
        <dbReference type="Pfam" id="PF00717"/>
    </source>
</evidence>
<dbReference type="OrthoDB" id="9787787at2"/>
<evidence type="ECO:0000313" key="2">
    <source>
        <dbReference type="EMBL" id="RFZ85049.1"/>
    </source>
</evidence>
<gene>
    <name evidence="2" type="ORF">DYU05_05440</name>
</gene>
<dbReference type="Pfam" id="PF00717">
    <property type="entry name" value="Peptidase_S24"/>
    <property type="match status" value="1"/>
</dbReference>
<feature type="domain" description="Peptidase S24/S26A/S26B/S26C" evidence="1">
    <location>
        <begin position="14"/>
        <end position="119"/>
    </location>
</feature>
<evidence type="ECO:0000313" key="3">
    <source>
        <dbReference type="Proteomes" id="UP000260823"/>
    </source>
</evidence>
<dbReference type="SUPFAM" id="SSF51306">
    <property type="entry name" value="LexA/Signal peptidase"/>
    <property type="match status" value="1"/>
</dbReference>
<dbReference type="AlphaFoldDB" id="A0A3E2NVR2"/>
<dbReference type="InterPro" id="IPR036286">
    <property type="entry name" value="LexA/Signal_pep-like_sf"/>
</dbReference>
<proteinExistence type="predicted"/>
<dbReference type="Gene3D" id="2.10.109.10">
    <property type="entry name" value="Umud Fragment, subunit A"/>
    <property type="match status" value="1"/>
</dbReference>
<keyword evidence="3" id="KW-1185">Reference proteome</keyword>
<name>A0A3E2NVR2_9SPHI</name>
<dbReference type="EMBL" id="QWDE01000001">
    <property type="protein sequence ID" value="RFZ85049.1"/>
    <property type="molecule type" value="Genomic_DNA"/>
</dbReference>
<dbReference type="RefSeq" id="WP_117381950.1">
    <property type="nucleotide sequence ID" value="NZ_QWDE01000001.1"/>
</dbReference>
<dbReference type="Proteomes" id="UP000260823">
    <property type="component" value="Unassembled WGS sequence"/>
</dbReference>
<protein>
    <recommendedName>
        <fullName evidence="1">Peptidase S24/S26A/S26B/S26C domain-containing protein</fullName>
    </recommendedName>
</protein>
<dbReference type="InterPro" id="IPR015927">
    <property type="entry name" value="Peptidase_S24_S26A/B/C"/>
</dbReference>
<sequence length="142" mass="15434">MIRGFQQRAEQKITGFQSPASDYLEGRLNVADVLVIDPHCTFYFAMDSEAMKSRGLWPGDILVVDRSLVPVHGAVVVAVVQGTFCCRTFDNSGTNPVLTGDTVAMESSDGENLHIWGVVTAICRGMLPPGLKKGRYSRVCAL</sequence>